<evidence type="ECO:0000313" key="4">
    <source>
        <dbReference type="EMBL" id="XBS09310.1"/>
    </source>
</evidence>
<dbReference type="GO" id="GO:0016491">
    <property type="term" value="F:oxidoreductase activity"/>
    <property type="evidence" value="ECO:0007669"/>
    <property type="project" value="UniProtKB-KW"/>
</dbReference>
<dbReference type="SUPFAM" id="SSF51905">
    <property type="entry name" value="FAD/NAD(P)-binding domain"/>
    <property type="match status" value="1"/>
</dbReference>
<keyword evidence="4" id="KW-0614">Plasmid</keyword>
<reference evidence="4" key="1">
    <citation type="submission" date="2014-02" db="EMBL/GenBank/DDBJ databases">
        <authorList>
            <person name="Zhao D."/>
            <person name="Dong X."/>
            <person name="Li Y."/>
            <person name="Lv L."/>
            <person name="Zhao D."/>
            <person name="Gao Y."/>
            <person name="Wang Y."/>
            <person name="Li Y."/>
        </authorList>
    </citation>
    <scope>NUCLEOTIDE SEQUENCE</scope>
    <source>
        <strain evidence="4">CGMCC 7049</strain>
        <plasmid evidence="4">pli05-1</plasmid>
    </source>
</reference>
<keyword evidence="2" id="KW-0274">FAD</keyword>
<dbReference type="PANTHER" id="PTHR43014:SF5">
    <property type="entry name" value="GLUTATHIONE REDUCTASE (NADPH)"/>
    <property type="match status" value="1"/>
</dbReference>
<dbReference type="Pfam" id="PF07992">
    <property type="entry name" value="Pyr_redox_2"/>
    <property type="match status" value="1"/>
</dbReference>
<dbReference type="InterPro" id="IPR016156">
    <property type="entry name" value="FAD/NAD-linked_Rdtase_dimer_sf"/>
</dbReference>
<dbReference type="SUPFAM" id="SSF55424">
    <property type="entry name" value="FAD/NAD-linked reductases, dimerisation (C-terminal) domain"/>
    <property type="match status" value="1"/>
</dbReference>
<keyword evidence="1" id="KW-0285">Flavoprotein</keyword>
<evidence type="ECO:0000259" key="3">
    <source>
        <dbReference type="Pfam" id="PF07992"/>
    </source>
</evidence>
<evidence type="ECO:0000256" key="1">
    <source>
        <dbReference type="ARBA" id="ARBA00022630"/>
    </source>
</evidence>
<dbReference type="InterPro" id="IPR036188">
    <property type="entry name" value="FAD/NAD-bd_sf"/>
</dbReference>
<dbReference type="Gene3D" id="3.50.50.60">
    <property type="entry name" value="FAD/NAD(P)-binding domain"/>
    <property type="match status" value="1"/>
</dbReference>
<dbReference type="InterPro" id="IPR023753">
    <property type="entry name" value="FAD/NAD-binding_dom"/>
</dbReference>
<dbReference type="AlphaFoldDB" id="A0AAU7NNV7"/>
<gene>
    <name evidence="4" type="ORF">BB06_09320</name>
</gene>
<organism evidence="4">
    <name type="scientific">Pediococcus pentosaceus CGMCC 7049</name>
    <dbReference type="NCBI Taxonomy" id="1460385"/>
    <lineage>
        <taxon>Bacteria</taxon>
        <taxon>Bacillati</taxon>
        <taxon>Bacillota</taxon>
        <taxon>Bacilli</taxon>
        <taxon>Lactobacillales</taxon>
        <taxon>Lactobacillaceae</taxon>
        <taxon>Pediococcus</taxon>
    </lineage>
</organism>
<proteinExistence type="predicted"/>
<accession>A0AAU7NNV7</accession>
<dbReference type="PRINTS" id="PR00411">
    <property type="entry name" value="PNDRDTASEI"/>
</dbReference>
<dbReference type="PRINTS" id="PR00368">
    <property type="entry name" value="FADPNR"/>
</dbReference>
<name>A0AAU7NNV7_PEDPE</name>
<reference evidence="4" key="2">
    <citation type="submission" date="2024-05" db="EMBL/GenBank/DDBJ databases">
        <authorList>
            <person name="Chen H."/>
        </authorList>
    </citation>
    <scope>NUCLEOTIDE SEQUENCE</scope>
    <source>
        <strain evidence="4">CGMCC 7049</strain>
        <plasmid evidence="4">pli05-1</plasmid>
    </source>
</reference>
<dbReference type="EMBL" id="CP157401">
    <property type="protein sequence ID" value="XBS09310.1"/>
    <property type="molecule type" value="Genomic_DNA"/>
</dbReference>
<evidence type="ECO:0000256" key="2">
    <source>
        <dbReference type="ARBA" id="ARBA00022827"/>
    </source>
</evidence>
<feature type="domain" description="FAD/NAD(P)-binding" evidence="3">
    <location>
        <begin position="10"/>
        <end position="322"/>
    </location>
</feature>
<dbReference type="EC" id="1.-.-.-" evidence="4"/>
<sequence length="452" mass="50164">MKGHKMMKKYDIIIIGGGPAAINFSKAAQHSNKKILVIEGDKFGGTCPNYGCEPKIFFEGAVRNVLGSQLMEGRGIDQVSRINWPQLMKTKKATWKNVPDSEEKSFVKVGVNTLHGYASFIDNHTLLVNEEEYYAPVIIVATGQKPRKLNFPGSKFTHNSNDVLDLDELPSKVTFIGAGIVSMELATMLAAAGSHVSIIEMLPRPMMAFSEKHVQNTVDDMRERGISFYFDQGVEKITKLSNDYEILTSDGNVIKSDYVVDASGRIANVDELHLENTDIKLSQRHSIIVDDHLETTAKGVYAAGDVIDKKEPALVPTAHFEAMYLADQIMNKKHNPIHYPIIGSSAFTFPQIAQVGINIDEARKDSQYHVVDMDQLYSSDMEYAGKNDKSAKLSLVFDTNNQLVGAAESSQNAIDDINGYIPLIGLHVTRKQLNDNYQLIFPAVNFKTEMSI</sequence>
<protein>
    <submittedName>
        <fullName evidence="4">NAD(P)/FAD-dependent oxidoreductase</fullName>
        <ecNumber evidence="4">1.-.-.-</ecNumber>
    </submittedName>
</protein>
<dbReference type="PANTHER" id="PTHR43014">
    <property type="entry name" value="MERCURIC REDUCTASE"/>
    <property type="match status" value="1"/>
</dbReference>
<dbReference type="RefSeq" id="WP_349430977.1">
    <property type="nucleotide sequence ID" value="NZ_CP157401.1"/>
</dbReference>
<geneLocation type="plasmid" evidence="4">
    <name>pli05-1</name>
</geneLocation>
<keyword evidence="4" id="KW-0560">Oxidoreductase</keyword>